<feature type="coiled-coil region" evidence="1">
    <location>
        <begin position="458"/>
        <end position="506"/>
    </location>
</feature>
<feature type="compositionally biased region" description="Basic and acidic residues" evidence="2">
    <location>
        <begin position="687"/>
        <end position="697"/>
    </location>
</feature>
<feature type="compositionally biased region" description="Low complexity" evidence="2">
    <location>
        <begin position="18"/>
        <end position="43"/>
    </location>
</feature>
<feature type="compositionally biased region" description="Acidic residues" evidence="2">
    <location>
        <begin position="661"/>
        <end position="671"/>
    </location>
</feature>
<accession>A0ABP1RNU9</accession>
<protein>
    <submittedName>
        <fullName evidence="3">Uncharacterized protein</fullName>
    </submittedName>
</protein>
<evidence type="ECO:0000313" key="3">
    <source>
        <dbReference type="EMBL" id="CAL8131971.1"/>
    </source>
</evidence>
<organism evidence="3 4">
    <name type="scientific">Orchesella dallaii</name>
    <dbReference type="NCBI Taxonomy" id="48710"/>
    <lineage>
        <taxon>Eukaryota</taxon>
        <taxon>Metazoa</taxon>
        <taxon>Ecdysozoa</taxon>
        <taxon>Arthropoda</taxon>
        <taxon>Hexapoda</taxon>
        <taxon>Collembola</taxon>
        <taxon>Entomobryomorpha</taxon>
        <taxon>Entomobryoidea</taxon>
        <taxon>Orchesellidae</taxon>
        <taxon>Orchesellinae</taxon>
        <taxon>Orchesella</taxon>
    </lineage>
</organism>
<feature type="coiled-coil region" evidence="1">
    <location>
        <begin position="177"/>
        <end position="423"/>
    </location>
</feature>
<dbReference type="PANTHER" id="PTHR43941:SF1">
    <property type="entry name" value="STRUCTURAL MAINTENANCE OF CHROMOSOMES PROTEIN 2"/>
    <property type="match status" value="1"/>
</dbReference>
<feature type="coiled-coil region" evidence="1">
    <location>
        <begin position="539"/>
        <end position="598"/>
    </location>
</feature>
<name>A0ABP1RNU9_9HEXA</name>
<evidence type="ECO:0000256" key="1">
    <source>
        <dbReference type="SAM" id="Coils"/>
    </source>
</evidence>
<sequence>MKKSPSYCDPESTPPPQQQQQQHLTSQQHDQPPPSQQGRPSPLQDLVFQQPQQNSTHIQPLPTYPSPQNIIPQYLHSQPRFQNPVPLQLHCIYNQIHVSNPSSSTFVPPNATISATNNPLNLTAQPNHNRYRLMIYSPPVPLQEAIPQTESQPNYRAMYAELLLRFNNLNLQNHSQRQQLRAENLNLKKQYHEELEKSKLEGQKKVEDLKREQDRLEKQNLVLEKRVDNLTEHLKSAEANCSTVQAELNYFNFIADEEKKKLEENVKSHKVRLVKLDEEAKRSKDSHKSEVEKITQDLNKAESKVQLTISQLEKSSDENNELLRESLSLKNKIQMLEDDKLRGEAKIKSLEREITNLSKKLSDNELSMTKLDKAVESMGEKLHYFMKRAETYEEKNDELKEKVVELEDEIEKLLDEIEIAEKSKNGQGEIPYQAKTFVDMRNQLKDFQRDHKGMVVKIDMLNREKSAQRREIEATNQDIKKLKEEVNTLTGENQNLSEKVTELQAKEEKHGMEKSSIIMENKTAVATLNSTITALTTKCQSSFLTIKKLESELEELKRSSLSEQAELSKKVSQQVKEHQNATQTLLNKQETNEEFKEQSSSRAVDKVEVVEKQEQPPHTVVNELPMEVEPTVPPITSEVLVNNSINNAAQPTNRGIVEIDLTGDSDGDNELSETAPQATTSVKKNARKLEDEGDQHQSLRKRLGLDAAAIDPAVLRRTDGVSNWKLISKGK</sequence>
<dbReference type="Proteomes" id="UP001642540">
    <property type="component" value="Unassembled WGS sequence"/>
</dbReference>
<proteinExistence type="predicted"/>
<gene>
    <name evidence="3" type="ORF">ODALV1_LOCUS24414</name>
</gene>
<evidence type="ECO:0000313" key="4">
    <source>
        <dbReference type="Proteomes" id="UP001642540"/>
    </source>
</evidence>
<feature type="region of interest" description="Disordered" evidence="2">
    <location>
        <begin position="1"/>
        <end position="43"/>
    </location>
</feature>
<feature type="compositionally biased region" description="Polar residues" evidence="2">
    <location>
        <begin position="672"/>
        <end position="683"/>
    </location>
</feature>
<dbReference type="EMBL" id="CAXLJM020000091">
    <property type="protein sequence ID" value="CAL8131971.1"/>
    <property type="molecule type" value="Genomic_DNA"/>
</dbReference>
<dbReference type="Gene3D" id="1.20.5.170">
    <property type="match status" value="1"/>
</dbReference>
<dbReference type="SUPFAM" id="SSF57997">
    <property type="entry name" value="Tropomyosin"/>
    <property type="match status" value="1"/>
</dbReference>
<keyword evidence="4" id="KW-1185">Reference proteome</keyword>
<dbReference type="PANTHER" id="PTHR43941">
    <property type="entry name" value="STRUCTURAL MAINTENANCE OF CHROMOSOMES PROTEIN 2"/>
    <property type="match status" value="1"/>
</dbReference>
<evidence type="ECO:0000256" key="2">
    <source>
        <dbReference type="SAM" id="MobiDB-lite"/>
    </source>
</evidence>
<keyword evidence="1" id="KW-0175">Coiled coil</keyword>
<comment type="caution">
    <text evidence="3">The sequence shown here is derived from an EMBL/GenBank/DDBJ whole genome shotgun (WGS) entry which is preliminary data.</text>
</comment>
<feature type="region of interest" description="Disordered" evidence="2">
    <location>
        <begin position="660"/>
        <end position="706"/>
    </location>
</feature>
<reference evidence="3 4" key="1">
    <citation type="submission" date="2024-08" db="EMBL/GenBank/DDBJ databases">
        <authorList>
            <person name="Cucini C."/>
            <person name="Frati F."/>
        </authorList>
    </citation>
    <scope>NUCLEOTIDE SEQUENCE [LARGE SCALE GENOMIC DNA]</scope>
</reference>